<organism evidence="1 2">
    <name type="scientific">Trichonephila clavipes</name>
    <name type="common">Golden silk orbweaver</name>
    <name type="synonym">Nephila clavipes</name>
    <dbReference type="NCBI Taxonomy" id="2585209"/>
    <lineage>
        <taxon>Eukaryota</taxon>
        <taxon>Metazoa</taxon>
        <taxon>Ecdysozoa</taxon>
        <taxon>Arthropoda</taxon>
        <taxon>Chelicerata</taxon>
        <taxon>Arachnida</taxon>
        <taxon>Araneae</taxon>
        <taxon>Araneomorphae</taxon>
        <taxon>Entelegynae</taxon>
        <taxon>Araneoidea</taxon>
        <taxon>Nephilidae</taxon>
        <taxon>Trichonephila</taxon>
    </lineage>
</organism>
<keyword evidence="2" id="KW-1185">Reference proteome</keyword>
<sequence length="107" mass="12391">MSMKKKIVWKHWCDLNESEDPHHPKLPTNRQQYGTMKFEKRWSSSAPDGLFKTEAFAHQPLESYSRSDSFPHQCLRYILRTTELRSSGIVGSCSNIPTPIPDRPTSQ</sequence>
<reference evidence="1" key="1">
    <citation type="submission" date="2020-08" db="EMBL/GenBank/DDBJ databases">
        <title>Multicomponent nature underlies the extraordinary mechanical properties of spider dragline silk.</title>
        <authorList>
            <person name="Kono N."/>
            <person name="Nakamura H."/>
            <person name="Mori M."/>
            <person name="Yoshida Y."/>
            <person name="Ohtoshi R."/>
            <person name="Malay A.D."/>
            <person name="Moran D.A.P."/>
            <person name="Tomita M."/>
            <person name="Numata K."/>
            <person name="Arakawa K."/>
        </authorList>
    </citation>
    <scope>NUCLEOTIDE SEQUENCE</scope>
</reference>
<evidence type="ECO:0000313" key="2">
    <source>
        <dbReference type="Proteomes" id="UP000887159"/>
    </source>
</evidence>
<evidence type="ECO:0000313" key="1">
    <source>
        <dbReference type="EMBL" id="GFY23208.1"/>
    </source>
</evidence>
<name>A0A8X7B8J1_TRICX</name>
<dbReference type="EMBL" id="BMAU01021362">
    <property type="protein sequence ID" value="GFY23208.1"/>
    <property type="molecule type" value="Genomic_DNA"/>
</dbReference>
<gene>
    <name evidence="1" type="ORF">TNCV_3764481</name>
</gene>
<dbReference type="Proteomes" id="UP000887159">
    <property type="component" value="Unassembled WGS sequence"/>
</dbReference>
<comment type="caution">
    <text evidence="1">The sequence shown here is derived from an EMBL/GenBank/DDBJ whole genome shotgun (WGS) entry which is preliminary data.</text>
</comment>
<accession>A0A8X7B8J1</accession>
<dbReference type="AlphaFoldDB" id="A0A8X7B8J1"/>
<proteinExistence type="predicted"/>
<protein>
    <submittedName>
        <fullName evidence="1">Uncharacterized protein</fullName>
    </submittedName>
</protein>